<organism evidence="2 3">
    <name type="scientific">Winogradskyella bathintestinalis</name>
    <dbReference type="NCBI Taxonomy" id="3035208"/>
    <lineage>
        <taxon>Bacteria</taxon>
        <taxon>Pseudomonadati</taxon>
        <taxon>Bacteroidota</taxon>
        <taxon>Flavobacteriia</taxon>
        <taxon>Flavobacteriales</taxon>
        <taxon>Flavobacteriaceae</taxon>
        <taxon>Winogradskyella</taxon>
    </lineage>
</organism>
<evidence type="ECO:0000313" key="2">
    <source>
        <dbReference type="EMBL" id="MDN3493449.1"/>
    </source>
</evidence>
<dbReference type="RefSeq" id="WP_290207108.1">
    <property type="nucleotide sequence ID" value="NZ_JASDDK010000004.1"/>
</dbReference>
<accession>A0ABT7ZX91</accession>
<feature type="compositionally biased region" description="Basic and acidic residues" evidence="1">
    <location>
        <begin position="28"/>
        <end position="46"/>
    </location>
</feature>
<proteinExistence type="predicted"/>
<evidence type="ECO:0000256" key="1">
    <source>
        <dbReference type="SAM" id="MobiDB-lite"/>
    </source>
</evidence>
<dbReference type="Proteomes" id="UP001231197">
    <property type="component" value="Unassembled WGS sequence"/>
</dbReference>
<protein>
    <submittedName>
        <fullName evidence="2">Uncharacterized protein</fullName>
    </submittedName>
</protein>
<gene>
    <name evidence="2" type="ORF">QMA06_12015</name>
</gene>
<name>A0ABT7ZX91_9FLAO</name>
<feature type="region of interest" description="Disordered" evidence="1">
    <location>
        <begin position="22"/>
        <end position="50"/>
    </location>
</feature>
<dbReference type="EMBL" id="JASDDK010000004">
    <property type="protein sequence ID" value="MDN3493449.1"/>
    <property type="molecule type" value="Genomic_DNA"/>
</dbReference>
<reference evidence="2 3" key="1">
    <citation type="journal article" date="2023" name="Int. J. Syst. Evol. Microbiol.">
        <title>Winogradskyella bathintestinalis sp. nov., isolated from the intestine of the deep-sea loosejaw dragonfish, Malacosteus niger.</title>
        <authorList>
            <person name="Uniacke-Lowe S."/>
            <person name="Johnson C.N."/>
            <person name="Stanton C."/>
            <person name="Hill C."/>
            <person name="Ross P."/>
        </authorList>
    </citation>
    <scope>NUCLEOTIDE SEQUENCE [LARGE SCALE GENOMIC DNA]</scope>
    <source>
        <strain evidence="2 3">APC 3343</strain>
    </source>
</reference>
<dbReference type="PROSITE" id="PS51257">
    <property type="entry name" value="PROKAR_LIPOPROTEIN"/>
    <property type="match status" value="1"/>
</dbReference>
<keyword evidence="3" id="KW-1185">Reference proteome</keyword>
<sequence length="207" mass="22668">MKPYTLLIVLIIALTSCKESNETNSLEQNEKNETATAEVVKKETATKSKNTSNGTFLCKINGKDWAYTKASGIVDTHAKTKKRTAIITFIKKLDRGSETVQLFYDADTKKLEKVNIHLKVPKNDGKTMTAMYIYHPDTNSIHPNAKISGTIDLSNPTKASGNAGVSDLDARFEKNAIANTDDKLITVEGINFTGVGYSDLDKAFGSK</sequence>
<comment type="caution">
    <text evidence="2">The sequence shown here is derived from an EMBL/GenBank/DDBJ whole genome shotgun (WGS) entry which is preliminary data.</text>
</comment>
<evidence type="ECO:0000313" key="3">
    <source>
        <dbReference type="Proteomes" id="UP001231197"/>
    </source>
</evidence>